<feature type="transmembrane region" description="Helical" evidence="6">
    <location>
        <begin position="73"/>
        <end position="92"/>
    </location>
</feature>
<keyword evidence="3 6" id="KW-0812">Transmembrane</keyword>
<evidence type="ECO:0000256" key="2">
    <source>
        <dbReference type="ARBA" id="ARBA00005587"/>
    </source>
</evidence>
<protein>
    <submittedName>
        <fullName evidence="7">Inner membrane protein yaah</fullName>
    </submittedName>
</protein>
<gene>
    <name evidence="7" type="ORF">M0811_08451</name>
</gene>
<accession>A0A9Q0RB04</accession>
<evidence type="ECO:0000313" key="7">
    <source>
        <dbReference type="EMBL" id="KAJ5073614.1"/>
    </source>
</evidence>
<reference evidence="7" key="1">
    <citation type="submission" date="2022-10" db="EMBL/GenBank/DDBJ databases">
        <title>Novel sulphate-reducing endosymbionts in the free-living metamonad Anaeramoeba.</title>
        <authorList>
            <person name="Jerlstrom-Hultqvist J."/>
            <person name="Cepicka I."/>
            <person name="Gallot-Lavallee L."/>
            <person name="Salas-Leiva D."/>
            <person name="Curtis B.A."/>
            <person name="Zahonova K."/>
            <person name="Pipaliya S."/>
            <person name="Dacks J."/>
            <person name="Roger A.J."/>
        </authorList>
    </citation>
    <scope>NUCLEOTIDE SEQUENCE</scope>
    <source>
        <strain evidence="7">BMAN</strain>
    </source>
</reference>
<keyword evidence="4 6" id="KW-1133">Transmembrane helix</keyword>
<evidence type="ECO:0000313" key="8">
    <source>
        <dbReference type="Proteomes" id="UP001149090"/>
    </source>
</evidence>
<dbReference type="AlphaFoldDB" id="A0A9Q0RB04"/>
<evidence type="ECO:0000256" key="5">
    <source>
        <dbReference type="ARBA" id="ARBA00023136"/>
    </source>
</evidence>
<dbReference type="Pfam" id="PF01184">
    <property type="entry name" value="Gpr1_Fun34_YaaH"/>
    <property type="match status" value="1"/>
</dbReference>
<keyword evidence="5 6" id="KW-0472">Membrane</keyword>
<feature type="transmembrane region" description="Helical" evidence="6">
    <location>
        <begin position="42"/>
        <end position="61"/>
    </location>
</feature>
<feature type="transmembrane region" description="Helical" evidence="6">
    <location>
        <begin position="104"/>
        <end position="125"/>
    </location>
</feature>
<dbReference type="Proteomes" id="UP001149090">
    <property type="component" value="Unassembled WGS sequence"/>
</dbReference>
<feature type="transmembrane region" description="Helical" evidence="6">
    <location>
        <begin position="16"/>
        <end position="36"/>
    </location>
</feature>
<feature type="transmembrane region" description="Helical" evidence="6">
    <location>
        <begin position="130"/>
        <end position="150"/>
    </location>
</feature>
<comment type="similarity">
    <text evidence="2">Belongs to the acetate uptake transporter (AceTr) (TC 2.A.96) family.</text>
</comment>
<organism evidence="7 8">
    <name type="scientific">Anaeramoeba ignava</name>
    <name type="common">Anaerobic marine amoeba</name>
    <dbReference type="NCBI Taxonomy" id="1746090"/>
    <lineage>
        <taxon>Eukaryota</taxon>
        <taxon>Metamonada</taxon>
        <taxon>Anaeramoebidae</taxon>
        <taxon>Anaeramoeba</taxon>
    </lineage>
</organism>
<dbReference type="PANTHER" id="PTHR30178:SF3">
    <property type="entry name" value="SUCCINATE-ACETATE_PROTON SYMPORTER SATP"/>
    <property type="match status" value="1"/>
</dbReference>
<keyword evidence="8" id="KW-1185">Reference proteome</keyword>
<dbReference type="PANTHER" id="PTHR30178">
    <property type="entry name" value="INNER MEMBRANE PROTEIN YAAH"/>
    <property type="match status" value="1"/>
</dbReference>
<proteinExistence type="inferred from homology"/>
<name>A0A9Q0RB04_ANAIG</name>
<dbReference type="InterPro" id="IPR047623">
    <property type="entry name" value="SatP"/>
</dbReference>
<evidence type="ECO:0000256" key="1">
    <source>
        <dbReference type="ARBA" id="ARBA00004141"/>
    </source>
</evidence>
<comment type="subcellular location">
    <subcellularLocation>
        <location evidence="1">Membrane</location>
        <topology evidence="1">Multi-pass membrane protein</topology>
    </subcellularLocation>
</comment>
<sequence>MKTIPPVKKEVTTTQLGYMGLSIGSIVLSFINFGIADNTVSKVQWLLFYPGIILLISAIHNIKQKSIWEISSFFLFALFWFSLATAWTSGFWDYSKTIEGPKMRIISAFFVVGLVHLSFITLFALQTNKVVFFLFFSFSLAFFFFILKIVYGASGVLAGCPFFMAALLSFYVWLAKTLNNFVGREVLPMGDPIYDWTKFHFKID</sequence>
<dbReference type="EMBL" id="JAPDFW010000073">
    <property type="protein sequence ID" value="KAJ5073614.1"/>
    <property type="molecule type" value="Genomic_DNA"/>
</dbReference>
<evidence type="ECO:0000256" key="4">
    <source>
        <dbReference type="ARBA" id="ARBA00022989"/>
    </source>
</evidence>
<dbReference type="GO" id="GO:0016020">
    <property type="term" value="C:membrane"/>
    <property type="evidence" value="ECO:0007669"/>
    <property type="project" value="UniProtKB-SubCell"/>
</dbReference>
<evidence type="ECO:0000256" key="6">
    <source>
        <dbReference type="SAM" id="Phobius"/>
    </source>
</evidence>
<dbReference type="InterPro" id="IPR000791">
    <property type="entry name" value="Gpr1/Fun34/SatP-like"/>
</dbReference>
<comment type="caution">
    <text evidence="7">The sequence shown here is derived from an EMBL/GenBank/DDBJ whole genome shotgun (WGS) entry which is preliminary data.</text>
</comment>
<evidence type="ECO:0000256" key="3">
    <source>
        <dbReference type="ARBA" id="ARBA00022692"/>
    </source>
</evidence>
<feature type="transmembrane region" description="Helical" evidence="6">
    <location>
        <begin position="156"/>
        <end position="174"/>
    </location>
</feature>